<name>A0AAD3CHH0_9STRA</name>
<proteinExistence type="predicted"/>
<accession>A0AAD3CHH0</accession>
<organism evidence="1 2">
    <name type="scientific">Chaetoceros tenuissimus</name>
    <dbReference type="NCBI Taxonomy" id="426638"/>
    <lineage>
        <taxon>Eukaryota</taxon>
        <taxon>Sar</taxon>
        <taxon>Stramenopiles</taxon>
        <taxon>Ochrophyta</taxon>
        <taxon>Bacillariophyta</taxon>
        <taxon>Coscinodiscophyceae</taxon>
        <taxon>Chaetocerotophycidae</taxon>
        <taxon>Chaetocerotales</taxon>
        <taxon>Chaetocerotaceae</taxon>
        <taxon>Chaetoceros</taxon>
    </lineage>
</organism>
<gene>
    <name evidence="1" type="ORF">CTEN210_02671</name>
</gene>
<dbReference type="EMBL" id="BLLK01000022">
    <property type="protein sequence ID" value="GFH46197.1"/>
    <property type="molecule type" value="Genomic_DNA"/>
</dbReference>
<evidence type="ECO:0000313" key="1">
    <source>
        <dbReference type="EMBL" id="GFH46197.1"/>
    </source>
</evidence>
<comment type="caution">
    <text evidence="1">The sequence shown here is derived from an EMBL/GenBank/DDBJ whole genome shotgun (WGS) entry which is preliminary data.</text>
</comment>
<keyword evidence="2" id="KW-1185">Reference proteome</keyword>
<dbReference type="Proteomes" id="UP001054902">
    <property type="component" value="Unassembled WGS sequence"/>
</dbReference>
<sequence>MLTICLAPKMLLGEKESVNYLMDHFRLAYNLGNHPRYMEFTYGPSCNRVQVYNDFLDAMIKKKKKEKWEIPIEELKAAAERQAEEVT</sequence>
<protein>
    <submittedName>
        <fullName evidence="1">Uncharacterized protein</fullName>
    </submittedName>
</protein>
<dbReference type="AlphaFoldDB" id="A0AAD3CHH0"/>
<reference evidence="1 2" key="1">
    <citation type="journal article" date="2021" name="Sci. Rep.">
        <title>The genome of the diatom Chaetoceros tenuissimus carries an ancient integrated fragment of an extant virus.</title>
        <authorList>
            <person name="Hongo Y."/>
            <person name="Kimura K."/>
            <person name="Takaki Y."/>
            <person name="Yoshida Y."/>
            <person name="Baba S."/>
            <person name="Kobayashi G."/>
            <person name="Nagasaki K."/>
            <person name="Hano T."/>
            <person name="Tomaru Y."/>
        </authorList>
    </citation>
    <scope>NUCLEOTIDE SEQUENCE [LARGE SCALE GENOMIC DNA]</scope>
    <source>
        <strain evidence="1 2">NIES-3715</strain>
    </source>
</reference>
<evidence type="ECO:0000313" key="2">
    <source>
        <dbReference type="Proteomes" id="UP001054902"/>
    </source>
</evidence>